<gene>
    <name evidence="1" type="ORF">CRN52_13525</name>
</gene>
<dbReference type="Proteomes" id="UP000237466">
    <property type="component" value="Unassembled WGS sequence"/>
</dbReference>
<dbReference type="EMBL" id="PDGH01000101">
    <property type="protein sequence ID" value="POB47093.1"/>
    <property type="molecule type" value="Genomic_DNA"/>
</dbReference>
<reference evidence="1 2" key="1">
    <citation type="journal article" date="2018" name="Front. Microbiol.">
        <title>Phylogeny of Vibrio vulnificus from the Analysis of the Core-Genome: Implications for Intra-Species Taxonomy.</title>
        <authorList>
            <person name="Roig F.J."/>
            <person name="Gonzalez-Candelas F."/>
            <person name="Sanjuan E."/>
            <person name="Fouz B."/>
            <person name="Feil E.J."/>
            <person name="Llorens C."/>
            <person name="Baker-Austin C."/>
            <person name="Oliver J.D."/>
            <person name="Danin-Poleg Y."/>
            <person name="Gibas C.J."/>
            <person name="Kashi Y."/>
            <person name="Gulig P.A."/>
            <person name="Morrison S.S."/>
            <person name="Amaro C."/>
        </authorList>
    </citation>
    <scope>NUCLEOTIDE SEQUENCE [LARGE SCALE GENOMIC DNA]</scope>
    <source>
        <strain evidence="1 2">CECT4608</strain>
    </source>
</reference>
<proteinExistence type="predicted"/>
<protein>
    <submittedName>
        <fullName evidence="1">Uncharacterized protein</fullName>
    </submittedName>
</protein>
<sequence>MSDDNKPDALILYEVSRGQPISTDDYEKLNAKGLVGLGRYTDINQINARQIRTTITEKGDQIIRKALAS</sequence>
<name>A0A2S3R1W6_VIBVL</name>
<accession>A0A2S3R1W6</accession>
<evidence type="ECO:0000313" key="2">
    <source>
        <dbReference type="Proteomes" id="UP000237466"/>
    </source>
</evidence>
<organism evidence="1 2">
    <name type="scientific">Vibrio vulnificus</name>
    <dbReference type="NCBI Taxonomy" id="672"/>
    <lineage>
        <taxon>Bacteria</taxon>
        <taxon>Pseudomonadati</taxon>
        <taxon>Pseudomonadota</taxon>
        <taxon>Gammaproteobacteria</taxon>
        <taxon>Vibrionales</taxon>
        <taxon>Vibrionaceae</taxon>
        <taxon>Vibrio</taxon>
    </lineage>
</organism>
<dbReference type="AlphaFoldDB" id="A0A2S3R1W6"/>
<dbReference type="RefSeq" id="WP_103200550.1">
    <property type="nucleotide sequence ID" value="NZ_PDGH01000101.1"/>
</dbReference>
<evidence type="ECO:0000313" key="1">
    <source>
        <dbReference type="EMBL" id="POB47093.1"/>
    </source>
</evidence>
<comment type="caution">
    <text evidence="1">The sequence shown here is derived from an EMBL/GenBank/DDBJ whole genome shotgun (WGS) entry which is preliminary data.</text>
</comment>